<evidence type="ECO:0000313" key="3">
    <source>
        <dbReference type="Proteomes" id="UP001383192"/>
    </source>
</evidence>
<dbReference type="PANTHER" id="PTHR33104">
    <property type="entry name" value="SI:DKEY-29D5.2"/>
    <property type="match status" value="1"/>
</dbReference>
<dbReference type="AlphaFoldDB" id="A0AAW0BJL9"/>
<proteinExistence type="predicted"/>
<feature type="compositionally biased region" description="Acidic residues" evidence="1">
    <location>
        <begin position="472"/>
        <end position="484"/>
    </location>
</feature>
<sequence length="499" mass="57669">MCSRHEICEPNGVVDLNRGEKFLLGDYALGASQRLSSPLLKRVLSYDIACQYCKKFFQRMRLLPNEASIEIKEKNWSFVVPKLHIRGHERPCQETYALHLHPGAGQTDGEGIERLWAEVGPIGVSTREMGPGHRRDTIDDHQGARNWRKICGLGHLLRRREAEARRQVLIQTREYERFCGSQSEIRLLEWRKIVMAWESGSSALNPYSLSEQGETEEDVRLRMATLEAECSMRGEPVLHEVAPSAFLWLGLDIEDQQRRMAITMGEKDGGSARQKTGNVEKRAKLGRLIARFRSLQQIYIPSALTYLLTLPNYSNVDSVEKIPVLLPLGLPESLRSLPIMKEWVERGESRRELSWIWSGVDVTGDSKAMQEALRIEWSKSWARKRRWDEELDLIIEEKRRVIASLTYDAEKWLERAEHQEQSPEGYLAYAYRQAALRKGLIERFEALWRMPIRQHQRAKKSVEPVKDARDGDDSEAVSEEENEEDIRMSIDDDDEDEDD</sequence>
<name>A0AAW0BJL9_9AGAR</name>
<dbReference type="Proteomes" id="UP001383192">
    <property type="component" value="Unassembled WGS sequence"/>
</dbReference>
<evidence type="ECO:0000256" key="1">
    <source>
        <dbReference type="SAM" id="MobiDB-lite"/>
    </source>
</evidence>
<gene>
    <name evidence="2" type="ORF">VNI00_015548</name>
</gene>
<reference evidence="2 3" key="1">
    <citation type="submission" date="2024-01" db="EMBL/GenBank/DDBJ databases">
        <title>A draft genome for a cacao thread blight-causing isolate of Paramarasmius palmivorus.</title>
        <authorList>
            <person name="Baruah I.K."/>
            <person name="Bukari Y."/>
            <person name="Amoako-Attah I."/>
            <person name="Meinhardt L.W."/>
            <person name="Bailey B.A."/>
            <person name="Cohen S.P."/>
        </authorList>
    </citation>
    <scope>NUCLEOTIDE SEQUENCE [LARGE SCALE GENOMIC DNA]</scope>
    <source>
        <strain evidence="2 3">GH-12</strain>
    </source>
</reference>
<comment type="caution">
    <text evidence="2">The sequence shown here is derived from an EMBL/GenBank/DDBJ whole genome shotgun (WGS) entry which is preliminary data.</text>
</comment>
<dbReference type="Pfam" id="PF18758">
    <property type="entry name" value="KDZ"/>
    <property type="match status" value="1"/>
</dbReference>
<dbReference type="PANTHER" id="PTHR33104:SF2">
    <property type="entry name" value="CXC3 LIKE CYSTEINE CLUSTER DOMAIN-CONTAINING PROTEIN"/>
    <property type="match status" value="1"/>
</dbReference>
<dbReference type="EMBL" id="JAYKXP010000102">
    <property type="protein sequence ID" value="KAK7026675.1"/>
    <property type="molecule type" value="Genomic_DNA"/>
</dbReference>
<dbReference type="InterPro" id="IPR040521">
    <property type="entry name" value="KDZ"/>
</dbReference>
<keyword evidence="3" id="KW-1185">Reference proteome</keyword>
<accession>A0AAW0BJL9</accession>
<organism evidence="2 3">
    <name type="scientific">Paramarasmius palmivorus</name>
    <dbReference type="NCBI Taxonomy" id="297713"/>
    <lineage>
        <taxon>Eukaryota</taxon>
        <taxon>Fungi</taxon>
        <taxon>Dikarya</taxon>
        <taxon>Basidiomycota</taxon>
        <taxon>Agaricomycotina</taxon>
        <taxon>Agaricomycetes</taxon>
        <taxon>Agaricomycetidae</taxon>
        <taxon>Agaricales</taxon>
        <taxon>Marasmiineae</taxon>
        <taxon>Marasmiaceae</taxon>
        <taxon>Paramarasmius</taxon>
    </lineage>
</organism>
<protein>
    <submittedName>
        <fullName evidence="2">Uncharacterized protein</fullName>
    </submittedName>
</protein>
<feature type="region of interest" description="Disordered" evidence="1">
    <location>
        <begin position="455"/>
        <end position="499"/>
    </location>
</feature>
<evidence type="ECO:0000313" key="2">
    <source>
        <dbReference type="EMBL" id="KAK7026675.1"/>
    </source>
</evidence>
<feature type="compositionally biased region" description="Basic and acidic residues" evidence="1">
    <location>
        <begin position="460"/>
        <end position="471"/>
    </location>
</feature>